<reference evidence="3 4" key="1">
    <citation type="submission" date="2020-04" db="EMBL/GenBank/DDBJ databases">
        <title>Hymenobacter polaris sp. nov., isolated from Arctic soil.</title>
        <authorList>
            <person name="Dahal R.H."/>
        </authorList>
    </citation>
    <scope>NUCLEOTIDE SEQUENCE [LARGE SCALE GENOMIC DNA]</scope>
    <source>
        <strain evidence="3 4">RP-2-7</strain>
    </source>
</reference>
<dbReference type="RefSeq" id="WP_169529886.1">
    <property type="nucleotide sequence ID" value="NZ_JABBGH010000001.1"/>
</dbReference>
<dbReference type="Pfam" id="PF02985">
    <property type="entry name" value="HEAT"/>
    <property type="match status" value="1"/>
</dbReference>
<evidence type="ECO:0008006" key="5">
    <source>
        <dbReference type="Google" id="ProtNLM"/>
    </source>
</evidence>
<dbReference type="InterPro" id="IPR011989">
    <property type="entry name" value="ARM-like"/>
</dbReference>
<name>A0A7Y0AC19_9BACT</name>
<dbReference type="EMBL" id="JABBGH010000001">
    <property type="protein sequence ID" value="NML64599.1"/>
    <property type="molecule type" value="Genomic_DNA"/>
</dbReference>
<keyword evidence="2" id="KW-0812">Transmembrane</keyword>
<feature type="transmembrane region" description="Helical" evidence="2">
    <location>
        <begin position="128"/>
        <end position="148"/>
    </location>
</feature>
<dbReference type="InterPro" id="IPR000357">
    <property type="entry name" value="HEAT"/>
</dbReference>
<keyword evidence="2" id="KW-0472">Membrane</keyword>
<evidence type="ECO:0000256" key="1">
    <source>
        <dbReference type="ARBA" id="ARBA00022737"/>
    </source>
</evidence>
<proteinExistence type="predicted"/>
<dbReference type="Gene3D" id="1.25.10.10">
    <property type="entry name" value="Leucine-rich Repeat Variant"/>
    <property type="match status" value="1"/>
</dbReference>
<keyword evidence="2" id="KW-1133">Transmembrane helix</keyword>
<evidence type="ECO:0000313" key="3">
    <source>
        <dbReference type="EMBL" id="NML64599.1"/>
    </source>
</evidence>
<comment type="caution">
    <text evidence="3">The sequence shown here is derived from an EMBL/GenBank/DDBJ whole genome shotgun (WGS) entry which is preliminary data.</text>
</comment>
<sequence length="301" mass="31572">MSLSTKPTHPSPPCAELRPWLPELAEGRPLPPEATHLAAHLPACPACQQELVELRQLFQDLDALPAEVPPLELRDNFLAMLNEEKAKLAAASPSGLGGGLTAQRGGQTLQSTDDSLEVASKKRDTFTWLRVAASVALVALGTVLGLLLRGSGAGPTVAQAPAASPGTRQPTLSVQLAAARQQPASASERLALVSEAPALVTEPGDPAVLTLIHTLDTDPNPNVRLAACEALVRLRADPRVGPALVEALPLQTDPNVQITLIDALVTLREKRAVPELQQLSQQPQALPAVRQQAASGLGQLI</sequence>
<dbReference type="Proteomes" id="UP000559626">
    <property type="component" value="Unassembled WGS sequence"/>
</dbReference>
<keyword evidence="1" id="KW-0677">Repeat</keyword>
<protein>
    <recommendedName>
        <fullName evidence="5">Zinc-finger domain-containing protein</fullName>
    </recommendedName>
</protein>
<dbReference type="InterPro" id="IPR041916">
    <property type="entry name" value="Anti_sigma_zinc_sf"/>
</dbReference>
<accession>A0A7Y0AC19</accession>
<dbReference type="Gene3D" id="1.10.10.1320">
    <property type="entry name" value="Anti-sigma factor, zinc-finger domain"/>
    <property type="match status" value="1"/>
</dbReference>
<dbReference type="InterPro" id="IPR016024">
    <property type="entry name" value="ARM-type_fold"/>
</dbReference>
<evidence type="ECO:0000313" key="4">
    <source>
        <dbReference type="Proteomes" id="UP000559626"/>
    </source>
</evidence>
<evidence type="ECO:0000256" key="2">
    <source>
        <dbReference type="SAM" id="Phobius"/>
    </source>
</evidence>
<gene>
    <name evidence="3" type="ORF">HHL22_05210</name>
</gene>
<keyword evidence="4" id="KW-1185">Reference proteome</keyword>
<dbReference type="AlphaFoldDB" id="A0A7Y0AC19"/>
<organism evidence="3 4">
    <name type="scientific">Hymenobacter polaris</name>
    <dbReference type="NCBI Taxonomy" id="2682546"/>
    <lineage>
        <taxon>Bacteria</taxon>
        <taxon>Pseudomonadati</taxon>
        <taxon>Bacteroidota</taxon>
        <taxon>Cytophagia</taxon>
        <taxon>Cytophagales</taxon>
        <taxon>Hymenobacteraceae</taxon>
        <taxon>Hymenobacter</taxon>
    </lineage>
</organism>
<dbReference type="SUPFAM" id="SSF48371">
    <property type="entry name" value="ARM repeat"/>
    <property type="match status" value="1"/>
</dbReference>